<proteinExistence type="predicted"/>
<accession>A0A377XI44</accession>
<evidence type="ECO:0000313" key="1">
    <source>
        <dbReference type="EMBL" id="STT82388.1"/>
    </source>
</evidence>
<sequence>MRQQHQAVIRFSRKQRFQHLLTVSIDPCVSGLLRSDAEAIAQAFYRRNQQRITAIRCRLGQGDQYVSLALRLIHQ</sequence>
<reference evidence="1 2" key="1">
    <citation type="submission" date="2018-06" db="EMBL/GenBank/DDBJ databases">
        <authorList>
            <consortium name="Pathogen Informatics"/>
            <person name="Doyle S."/>
        </authorList>
    </citation>
    <scope>NUCLEOTIDE SEQUENCE [LARGE SCALE GENOMIC DNA]</scope>
    <source>
        <strain evidence="1 2">NCTC5047</strain>
    </source>
</reference>
<dbReference type="EMBL" id="UGLH01000006">
    <property type="protein sequence ID" value="STT82388.1"/>
    <property type="molecule type" value="Genomic_DNA"/>
</dbReference>
<gene>
    <name evidence="1" type="ORF">NCTC5047_03355</name>
</gene>
<dbReference type="AlphaFoldDB" id="A0A377XI44"/>
<name>A0A377XI44_KLEPN</name>
<evidence type="ECO:0000313" key="2">
    <source>
        <dbReference type="Proteomes" id="UP000254340"/>
    </source>
</evidence>
<organism evidence="1 2">
    <name type="scientific">Klebsiella pneumoniae</name>
    <dbReference type="NCBI Taxonomy" id="573"/>
    <lineage>
        <taxon>Bacteria</taxon>
        <taxon>Pseudomonadati</taxon>
        <taxon>Pseudomonadota</taxon>
        <taxon>Gammaproteobacteria</taxon>
        <taxon>Enterobacterales</taxon>
        <taxon>Enterobacteriaceae</taxon>
        <taxon>Klebsiella/Raoultella group</taxon>
        <taxon>Klebsiella</taxon>
        <taxon>Klebsiella pneumoniae complex</taxon>
    </lineage>
</organism>
<protein>
    <submittedName>
        <fullName evidence="1">Uncharacterized protein</fullName>
    </submittedName>
</protein>
<dbReference type="Proteomes" id="UP000254340">
    <property type="component" value="Unassembled WGS sequence"/>
</dbReference>